<sequence>MKQLPNILTLLNLTSGLLSIIFTMEGNLDLAAVFILLGASFDAVDGRAARRVGNSSDFGKELDSLADIVTFGTAPMIMLLTTAGHPLVKLFVAIIYLSCAAIRLARFNSEQSKLKVFIGLPVPGAALLSLLAYFEVNRLLVYYIIVIALGILMVSNLRLPNFKNIEPDEE</sequence>
<evidence type="ECO:0000256" key="13">
    <source>
        <dbReference type="ARBA" id="ARBA00023264"/>
    </source>
</evidence>
<dbReference type="GO" id="GO:0016020">
    <property type="term" value="C:membrane"/>
    <property type="evidence" value="ECO:0007669"/>
    <property type="project" value="InterPro"/>
</dbReference>
<evidence type="ECO:0000256" key="8">
    <source>
        <dbReference type="ARBA" id="ARBA00022692"/>
    </source>
</evidence>
<dbReference type="PROSITE" id="PS00379">
    <property type="entry name" value="CDP_ALCOHOL_P_TRANSF"/>
    <property type="match status" value="1"/>
</dbReference>
<dbReference type="NCBIfam" id="TIGR00473">
    <property type="entry name" value="pssA"/>
    <property type="match status" value="1"/>
</dbReference>
<evidence type="ECO:0000256" key="3">
    <source>
        <dbReference type="ARBA" id="ARBA00010441"/>
    </source>
</evidence>
<keyword evidence="7 15" id="KW-0808">Transferase</keyword>
<dbReference type="Pfam" id="PF01066">
    <property type="entry name" value="CDP-OH_P_transf"/>
    <property type="match status" value="1"/>
</dbReference>
<keyword evidence="9 16" id="KW-1133">Transmembrane helix</keyword>
<evidence type="ECO:0000256" key="6">
    <source>
        <dbReference type="ARBA" id="ARBA00022516"/>
    </source>
</evidence>
<dbReference type="GO" id="GO:0003882">
    <property type="term" value="F:CDP-diacylglycerol-serine O-phosphatidyltransferase activity"/>
    <property type="evidence" value="ECO:0007669"/>
    <property type="project" value="UniProtKB-EC"/>
</dbReference>
<evidence type="ECO:0000256" key="5">
    <source>
        <dbReference type="ARBA" id="ARBA00017171"/>
    </source>
</evidence>
<proteinExistence type="inferred from homology"/>
<dbReference type="InterPro" id="IPR050324">
    <property type="entry name" value="CDP-alcohol_PTase-I"/>
</dbReference>
<dbReference type="EC" id="2.7.8.8" evidence="4"/>
<keyword evidence="13" id="KW-1208">Phospholipid metabolism</keyword>
<accession>A0A430AB86</accession>
<comment type="similarity">
    <text evidence="3 15">Belongs to the CDP-alcohol phosphatidyltransferase class-I family.</text>
</comment>
<name>A0A430AB86_9ENTE</name>
<keyword evidence="8 16" id="KW-0812">Transmembrane</keyword>
<comment type="subcellular location">
    <subcellularLocation>
        <location evidence="2">Endomembrane system</location>
        <topology evidence="2">Multi-pass membrane protein</topology>
    </subcellularLocation>
</comment>
<dbReference type="InterPro" id="IPR043130">
    <property type="entry name" value="CDP-OH_PTrfase_TM_dom"/>
</dbReference>
<evidence type="ECO:0000256" key="11">
    <source>
        <dbReference type="ARBA" id="ARBA00023136"/>
    </source>
</evidence>
<dbReference type="InterPro" id="IPR004533">
    <property type="entry name" value="CDP-diaglyc--ser_O-PTrfase"/>
</dbReference>
<keyword evidence="18" id="KW-1185">Reference proteome</keyword>
<dbReference type="GO" id="GO:0008654">
    <property type="term" value="P:phospholipid biosynthetic process"/>
    <property type="evidence" value="ECO:0007669"/>
    <property type="project" value="UniProtKB-KW"/>
</dbReference>
<evidence type="ECO:0000313" key="17">
    <source>
        <dbReference type="EMBL" id="RSU04473.1"/>
    </source>
</evidence>
<comment type="catalytic activity">
    <reaction evidence="1">
        <text>a CDP-1,2-diacyl-sn-glycerol + L-serine = a 1,2-diacyl-sn-glycero-3-phospho-L-serine + CMP + H(+)</text>
        <dbReference type="Rhea" id="RHEA:16913"/>
        <dbReference type="ChEBI" id="CHEBI:15378"/>
        <dbReference type="ChEBI" id="CHEBI:33384"/>
        <dbReference type="ChEBI" id="CHEBI:57262"/>
        <dbReference type="ChEBI" id="CHEBI:58332"/>
        <dbReference type="ChEBI" id="CHEBI:60377"/>
        <dbReference type="EC" id="2.7.8.8"/>
    </reaction>
</comment>
<organism evidence="17 18">
    <name type="scientific">Vagococcus fessus</name>
    <dbReference type="NCBI Taxonomy" id="120370"/>
    <lineage>
        <taxon>Bacteria</taxon>
        <taxon>Bacillati</taxon>
        <taxon>Bacillota</taxon>
        <taxon>Bacilli</taxon>
        <taxon>Lactobacillales</taxon>
        <taxon>Enterococcaceae</taxon>
        <taxon>Vagococcus</taxon>
    </lineage>
</organism>
<dbReference type="GO" id="GO:0012505">
    <property type="term" value="C:endomembrane system"/>
    <property type="evidence" value="ECO:0007669"/>
    <property type="project" value="UniProtKB-SubCell"/>
</dbReference>
<evidence type="ECO:0000313" key="18">
    <source>
        <dbReference type="Proteomes" id="UP000287101"/>
    </source>
</evidence>
<evidence type="ECO:0000256" key="12">
    <source>
        <dbReference type="ARBA" id="ARBA00023209"/>
    </source>
</evidence>
<comment type="caution">
    <text evidence="17">The sequence shown here is derived from an EMBL/GenBank/DDBJ whole genome shotgun (WGS) entry which is preliminary data.</text>
</comment>
<evidence type="ECO:0000256" key="10">
    <source>
        <dbReference type="ARBA" id="ARBA00023098"/>
    </source>
</evidence>
<protein>
    <recommendedName>
        <fullName evidence="5">CDP-diacylglycerol--serine O-phosphatidyltransferase</fullName>
        <ecNumber evidence="4">2.7.8.8</ecNumber>
    </recommendedName>
    <alternativeName>
        <fullName evidence="14">Phosphatidylserine synthase</fullName>
    </alternativeName>
</protein>
<feature type="transmembrane region" description="Helical" evidence="16">
    <location>
        <begin position="116"/>
        <end position="134"/>
    </location>
</feature>
<feature type="transmembrane region" description="Helical" evidence="16">
    <location>
        <begin position="140"/>
        <end position="159"/>
    </location>
</feature>
<dbReference type="PANTHER" id="PTHR14269">
    <property type="entry name" value="CDP-DIACYLGLYCEROL--GLYCEROL-3-PHOSPHATE 3-PHOSPHATIDYLTRANSFERASE-RELATED"/>
    <property type="match status" value="1"/>
</dbReference>
<dbReference type="EMBL" id="NGJY01000001">
    <property type="protein sequence ID" value="RSU04473.1"/>
    <property type="molecule type" value="Genomic_DNA"/>
</dbReference>
<dbReference type="AlphaFoldDB" id="A0A430AB86"/>
<keyword evidence="12" id="KW-0594">Phospholipid biosynthesis</keyword>
<evidence type="ECO:0000256" key="9">
    <source>
        <dbReference type="ARBA" id="ARBA00022989"/>
    </source>
</evidence>
<dbReference type="OrthoDB" id="9777147at2"/>
<evidence type="ECO:0000256" key="16">
    <source>
        <dbReference type="SAM" id="Phobius"/>
    </source>
</evidence>
<gene>
    <name evidence="17" type="ORF">CBF31_00185</name>
</gene>
<keyword evidence="10" id="KW-0443">Lipid metabolism</keyword>
<keyword evidence="6" id="KW-0444">Lipid biosynthesis</keyword>
<evidence type="ECO:0000256" key="15">
    <source>
        <dbReference type="RuleBase" id="RU003750"/>
    </source>
</evidence>
<dbReference type="InterPro" id="IPR048254">
    <property type="entry name" value="CDP_ALCOHOL_P_TRANSF_CS"/>
</dbReference>
<dbReference type="Gene3D" id="1.20.120.1760">
    <property type="match status" value="1"/>
</dbReference>
<evidence type="ECO:0000256" key="14">
    <source>
        <dbReference type="ARBA" id="ARBA00032361"/>
    </source>
</evidence>
<evidence type="ECO:0000256" key="4">
    <source>
        <dbReference type="ARBA" id="ARBA00013174"/>
    </source>
</evidence>
<evidence type="ECO:0000256" key="1">
    <source>
        <dbReference type="ARBA" id="ARBA00000287"/>
    </source>
</evidence>
<feature type="transmembrane region" description="Helical" evidence="16">
    <location>
        <begin position="7"/>
        <end position="24"/>
    </location>
</feature>
<evidence type="ECO:0000256" key="2">
    <source>
        <dbReference type="ARBA" id="ARBA00004127"/>
    </source>
</evidence>
<dbReference type="InterPro" id="IPR000462">
    <property type="entry name" value="CDP-OH_P_trans"/>
</dbReference>
<evidence type="ECO:0000256" key="7">
    <source>
        <dbReference type="ARBA" id="ARBA00022679"/>
    </source>
</evidence>
<dbReference type="RefSeq" id="WP_126829769.1">
    <property type="nucleotide sequence ID" value="NZ_CBCRYB010000013.1"/>
</dbReference>
<keyword evidence="11 16" id="KW-0472">Membrane</keyword>
<dbReference type="PANTHER" id="PTHR14269:SF61">
    <property type="entry name" value="CDP-DIACYLGLYCEROL--SERINE O-PHOSPHATIDYLTRANSFERASE"/>
    <property type="match status" value="1"/>
</dbReference>
<dbReference type="Proteomes" id="UP000287101">
    <property type="component" value="Unassembled WGS sequence"/>
</dbReference>
<reference evidence="17 18" key="1">
    <citation type="submission" date="2017-05" db="EMBL/GenBank/DDBJ databases">
        <title>Vagococcus spp. assemblies.</title>
        <authorList>
            <person name="Gulvik C.A."/>
        </authorList>
    </citation>
    <scope>NUCLEOTIDE SEQUENCE [LARGE SCALE GENOMIC DNA]</scope>
    <source>
        <strain evidence="17 18">CCUG 41755</strain>
    </source>
</reference>